<evidence type="ECO:0000313" key="3">
    <source>
        <dbReference type="Proteomes" id="UP000683925"/>
    </source>
</evidence>
<proteinExistence type="predicted"/>
<comment type="caution">
    <text evidence="2">The sequence shown here is derived from an EMBL/GenBank/DDBJ whole genome shotgun (WGS) entry which is preliminary data.</text>
</comment>
<dbReference type="EMBL" id="CAJJDP010000016">
    <property type="protein sequence ID" value="CAD8144275.1"/>
    <property type="molecule type" value="Genomic_DNA"/>
</dbReference>
<feature type="region of interest" description="Disordered" evidence="1">
    <location>
        <begin position="31"/>
        <end position="61"/>
    </location>
</feature>
<sequence length="61" mass="7141">MELSENSQSISGWLQEYDHKAVPPISKPINQQAMHKQKFSKRSVSLCQHRQDQEQYKSSTH</sequence>
<dbReference type="Proteomes" id="UP000683925">
    <property type="component" value="Unassembled WGS sequence"/>
</dbReference>
<reference evidence="2" key="1">
    <citation type="submission" date="2021-01" db="EMBL/GenBank/DDBJ databases">
        <authorList>
            <consortium name="Genoscope - CEA"/>
            <person name="William W."/>
        </authorList>
    </citation>
    <scope>NUCLEOTIDE SEQUENCE</scope>
</reference>
<gene>
    <name evidence="2" type="ORF">POCTA_138.1.T0160066</name>
</gene>
<evidence type="ECO:0000256" key="1">
    <source>
        <dbReference type="SAM" id="MobiDB-lite"/>
    </source>
</evidence>
<dbReference type="AlphaFoldDB" id="A0A8S1STS8"/>
<name>A0A8S1STS8_PAROT</name>
<protein>
    <submittedName>
        <fullName evidence="2">Uncharacterized protein</fullName>
    </submittedName>
</protein>
<evidence type="ECO:0000313" key="2">
    <source>
        <dbReference type="EMBL" id="CAD8144275.1"/>
    </source>
</evidence>
<keyword evidence="3" id="KW-1185">Reference proteome</keyword>
<accession>A0A8S1STS8</accession>
<organism evidence="2 3">
    <name type="scientific">Paramecium octaurelia</name>
    <dbReference type="NCBI Taxonomy" id="43137"/>
    <lineage>
        <taxon>Eukaryota</taxon>
        <taxon>Sar</taxon>
        <taxon>Alveolata</taxon>
        <taxon>Ciliophora</taxon>
        <taxon>Intramacronucleata</taxon>
        <taxon>Oligohymenophorea</taxon>
        <taxon>Peniculida</taxon>
        <taxon>Parameciidae</taxon>
        <taxon>Paramecium</taxon>
    </lineage>
</organism>